<comment type="caution">
    <text evidence="13">The sequence shown here is derived from an EMBL/GenBank/DDBJ whole genome shotgun (WGS) entry which is preliminary data.</text>
</comment>
<reference evidence="13" key="1">
    <citation type="journal article" date="2024" name="Gigascience">
        <title>Chromosome-level genome of the poultry shaft louse Menopon gallinae provides insight into the host-switching and adaptive evolution of parasitic lice.</title>
        <authorList>
            <person name="Xu Y."/>
            <person name="Ma L."/>
            <person name="Liu S."/>
            <person name="Liang Y."/>
            <person name="Liu Q."/>
            <person name="He Z."/>
            <person name="Tian L."/>
            <person name="Duan Y."/>
            <person name="Cai W."/>
            <person name="Li H."/>
            <person name="Song F."/>
        </authorList>
    </citation>
    <scope>NUCLEOTIDE SEQUENCE</scope>
    <source>
        <strain evidence="13">Cailab_2023a</strain>
    </source>
</reference>
<sequence length="842" mass="94225">MESILALPFDILKTNILPDVFHGCFVVTCTLFAFLGMVWLREQIVHGGGPDWLEAEQDVQGGQHQQQAPPPRQQQQQQQQPQPQQQQEQQADQHPENDNPPMQENESQRPVEVNSNNVENNIEAHDSGDANARNIKLNNDVAENGGIGFVDTGSSSSNTASGSENLYFERTFSNYNGTGDSDVRKQGSHAGGFGESSSLPEENDFNSDEVDDADFGSLSEHFGEHENLNEIEDENPEVEADNEAPAEENQMDGVEAGVEVPEGGENAQDDGNWNPIEWDRAVDELTWERLLGLDGSLVFLEHVFWVMSLNALFIFFFAFLPYHSGNMAINGLGLREKTAGAHFEGLITTLFGYCILGLVLVILHALASLLGLQRSKRILGLCYVIVKEMIHKPIIYYIRRLLVSSIIFGTAVVLMVWFPILIIRYLWPSFLPYAVALHFETQMNELSLELLLFQLLLFQIIIPALLERSNPRIWMKSLIRLWCRCAAWLFGIHSYLLGDETDQNGNTENAENNDNNNQGVFNGLGAVHHQALLPREGPIGVQPYARPSWFYARIIGLLLAVCVSLVFASVGALTLPVWIGRQIMPLWLCDSPDATTSPISNVGDESSTRVHELYTVGCGIYICWLTGQAISLLRSWLPQGRAAIQDTEKLKQWCLWGTKSLIAFTFLLGIIPLLFGLFLELVVIVPLRVPVDQTPILFVWQDWALGVLYTKIACAMILMGPDWKMRRAIERVYRDGIRNMDLSFILCDLAIPVTAGFSLALAVPYATIHSIVPLITSDAELKNGIARILYPCLLLAFILSCLIAFQIRQFKKLYEHIKNDKYLVGKRLVNYDHTRSKGSNGA</sequence>
<keyword evidence="9 11" id="KW-0472">Membrane</keyword>
<dbReference type="GO" id="GO:0036503">
    <property type="term" value="P:ERAD pathway"/>
    <property type="evidence" value="ECO:0007669"/>
    <property type="project" value="TreeGrafter"/>
</dbReference>
<feature type="transmembrane region" description="Helical" evidence="11">
    <location>
        <begin position="788"/>
        <end position="807"/>
    </location>
</feature>
<feature type="compositionally biased region" description="Low complexity" evidence="10">
    <location>
        <begin position="58"/>
        <end position="90"/>
    </location>
</feature>
<dbReference type="AlphaFoldDB" id="A0AAW2HLE6"/>
<protein>
    <recommendedName>
        <fullName evidence="4">RING-type E3 ubiquitin transferase</fullName>
        <ecNumber evidence="4">2.3.2.27</ecNumber>
    </recommendedName>
</protein>
<evidence type="ECO:0000256" key="7">
    <source>
        <dbReference type="ARBA" id="ARBA00022786"/>
    </source>
</evidence>
<dbReference type="PANTHER" id="PTHR13145:SF0">
    <property type="entry name" value="E3 UBIQUITIN-PROTEIN LIGASE MARCHF6"/>
    <property type="match status" value="1"/>
</dbReference>
<dbReference type="GO" id="GO:0061630">
    <property type="term" value="F:ubiquitin protein ligase activity"/>
    <property type="evidence" value="ECO:0007669"/>
    <property type="project" value="UniProtKB-EC"/>
</dbReference>
<name>A0AAW2HLE6_9NEOP</name>
<feature type="transmembrane region" description="Helical" evidence="11">
    <location>
        <begin position="401"/>
        <end position="427"/>
    </location>
</feature>
<dbReference type="EC" id="2.3.2.27" evidence="4"/>
<evidence type="ECO:0000256" key="5">
    <source>
        <dbReference type="ARBA" id="ARBA00022679"/>
    </source>
</evidence>
<feature type="transmembrane region" description="Helical" evidence="11">
    <location>
        <begin position="703"/>
        <end position="721"/>
    </location>
</feature>
<feature type="domain" description="E3 ubiquitin-protein ligase MARCHF6-like C-terminal" evidence="12">
    <location>
        <begin position="648"/>
        <end position="818"/>
    </location>
</feature>
<evidence type="ECO:0000256" key="3">
    <source>
        <dbReference type="ARBA" id="ARBA00004906"/>
    </source>
</evidence>
<dbReference type="InterPro" id="IPR056521">
    <property type="entry name" value="MARCHF6-like_C"/>
</dbReference>
<evidence type="ECO:0000256" key="11">
    <source>
        <dbReference type="SAM" id="Phobius"/>
    </source>
</evidence>
<evidence type="ECO:0000256" key="8">
    <source>
        <dbReference type="ARBA" id="ARBA00022989"/>
    </source>
</evidence>
<feature type="transmembrane region" description="Helical" evidence="11">
    <location>
        <begin position="661"/>
        <end position="683"/>
    </location>
</feature>
<feature type="region of interest" description="Disordered" evidence="10">
    <location>
        <begin position="52"/>
        <end position="110"/>
    </location>
</feature>
<feature type="region of interest" description="Disordered" evidence="10">
    <location>
        <begin position="178"/>
        <end position="209"/>
    </location>
</feature>
<feature type="transmembrane region" description="Helical" evidence="11">
    <location>
        <begin position="350"/>
        <end position="372"/>
    </location>
</feature>
<gene>
    <name evidence="13" type="ORF">PYX00_007956</name>
</gene>
<comment type="catalytic activity">
    <reaction evidence="1">
        <text>S-ubiquitinyl-[E2 ubiquitin-conjugating enzyme]-L-cysteine + [acceptor protein]-L-lysine = [E2 ubiquitin-conjugating enzyme]-L-cysteine + N(6)-ubiquitinyl-[acceptor protein]-L-lysine.</text>
        <dbReference type="EC" id="2.3.2.27"/>
    </reaction>
</comment>
<comment type="pathway">
    <text evidence="3">Protein modification; protein ubiquitination.</text>
</comment>
<organism evidence="13">
    <name type="scientific">Menopon gallinae</name>
    <name type="common">poultry shaft louse</name>
    <dbReference type="NCBI Taxonomy" id="328185"/>
    <lineage>
        <taxon>Eukaryota</taxon>
        <taxon>Metazoa</taxon>
        <taxon>Ecdysozoa</taxon>
        <taxon>Arthropoda</taxon>
        <taxon>Hexapoda</taxon>
        <taxon>Insecta</taxon>
        <taxon>Pterygota</taxon>
        <taxon>Neoptera</taxon>
        <taxon>Paraneoptera</taxon>
        <taxon>Psocodea</taxon>
        <taxon>Troctomorpha</taxon>
        <taxon>Phthiraptera</taxon>
        <taxon>Amblycera</taxon>
        <taxon>Menoponidae</taxon>
        <taxon>Menopon</taxon>
    </lineage>
</organism>
<dbReference type="GO" id="GO:0005789">
    <property type="term" value="C:endoplasmic reticulum membrane"/>
    <property type="evidence" value="ECO:0007669"/>
    <property type="project" value="TreeGrafter"/>
</dbReference>
<evidence type="ECO:0000259" key="12">
    <source>
        <dbReference type="Pfam" id="PF23113"/>
    </source>
</evidence>
<keyword evidence="8 11" id="KW-1133">Transmembrane helix</keyword>
<keyword evidence="7" id="KW-0833">Ubl conjugation pathway</keyword>
<evidence type="ECO:0000256" key="1">
    <source>
        <dbReference type="ARBA" id="ARBA00000900"/>
    </source>
</evidence>
<feature type="transmembrane region" description="Helical" evidence="11">
    <location>
        <begin position="20"/>
        <end position="40"/>
    </location>
</feature>
<comment type="subcellular location">
    <subcellularLocation>
        <location evidence="2">Membrane</location>
        <topology evidence="2">Multi-pass membrane protein</topology>
    </subcellularLocation>
</comment>
<evidence type="ECO:0000256" key="9">
    <source>
        <dbReference type="ARBA" id="ARBA00023136"/>
    </source>
</evidence>
<keyword evidence="5" id="KW-0808">Transferase</keyword>
<dbReference type="PANTHER" id="PTHR13145">
    <property type="entry name" value="SSM4 PROTEIN"/>
    <property type="match status" value="1"/>
</dbReference>
<proteinExistence type="predicted"/>
<dbReference type="Pfam" id="PF23113">
    <property type="entry name" value="MARCHF6_C"/>
    <property type="match status" value="1"/>
</dbReference>
<feature type="transmembrane region" description="Helical" evidence="11">
    <location>
        <begin position="297"/>
        <end position="320"/>
    </location>
</feature>
<evidence type="ECO:0000313" key="13">
    <source>
        <dbReference type="EMBL" id="KAL0270602.1"/>
    </source>
</evidence>
<feature type="transmembrane region" description="Helical" evidence="11">
    <location>
        <begin position="550"/>
        <end position="578"/>
    </location>
</feature>
<accession>A0AAW2HLE6</accession>
<evidence type="ECO:0000256" key="2">
    <source>
        <dbReference type="ARBA" id="ARBA00004141"/>
    </source>
</evidence>
<feature type="transmembrane region" description="Helical" evidence="11">
    <location>
        <begin position="447"/>
        <end position="466"/>
    </location>
</feature>
<keyword evidence="6 11" id="KW-0812">Transmembrane</keyword>
<dbReference type="EMBL" id="JARGDH010000004">
    <property type="protein sequence ID" value="KAL0270602.1"/>
    <property type="molecule type" value="Genomic_DNA"/>
</dbReference>
<evidence type="ECO:0000256" key="10">
    <source>
        <dbReference type="SAM" id="MobiDB-lite"/>
    </source>
</evidence>
<evidence type="ECO:0000256" key="6">
    <source>
        <dbReference type="ARBA" id="ARBA00022692"/>
    </source>
</evidence>
<feature type="transmembrane region" description="Helical" evidence="11">
    <location>
        <begin position="742"/>
        <end position="768"/>
    </location>
</feature>
<evidence type="ECO:0000256" key="4">
    <source>
        <dbReference type="ARBA" id="ARBA00012483"/>
    </source>
</evidence>